<evidence type="ECO:0000313" key="9">
    <source>
        <dbReference type="EMBL" id="KPM85502.1"/>
    </source>
</evidence>
<feature type="domain" description="Mandelate racemase/muconate lactonizing enzyme C-terminal" evidence="8">
    <location>
        <begin position="141"/>
        <end position="239"/>
    </location>
</feature>
<keyword evidence="2 7" id="KW-0479">Metal-binding</keyword>
<dbReference type="InterPro" id="IPR029017">
    <property type="entry name" value="Enolase-like_N"/>
</dbReference>
<dbReference type="InterPro" id="IPR013341">
    <property type="entry name" value="Mandelate_racemase_N_dom"/>
</dbReference>
<feature type="binding site" evidence="7">
    <location>
        <position position="243"/>
    </location>
    <ligand>
        <name>Mg(2+)</name>
        <dbReference type="ChEBI" id="CHEBI:18420"/>
    </ligand>
</feature>
<dbReference type="SUPFAM" id="SSF51604">
    <property type="entry name" value="Enolase C-terminal domain-like"/>
    <property type="match status" value="1"/>
</dbReference>
<evidence type="ECO:0000256" key="2">
    <source>
        <dbReference type="ARBA" id="ARBA00022723"/>
    </source>
</evidence>
<dbReference type="GO" id="GO:0006518">
    <property type="term" value="P:peptide metabolic process"/>
    <property type="evidence" value="ECO:0007669"/>
    <property type="project" value="UniProtKB-ARBA"/>
</dbReference>
<dbReference type="InterPro" id="IPR013342">
    <property type="entry name" value="Mandelate_racemase_C"/>
</dbReference>
<dbReference type="InterPro" id="IPR034603">
    <property type="entry name" value="Dipeptide_epimerase"/>
</dbReference>
<dbReference type="SFLD" id="SFLDS00001">
    <property type="entry name" value="Enolase"/>
    <property type="match status" value="1"/>
</dbReference>
<dbReference type="GO" id="GO:0046872">
    <property type="term" value="F:metal ion binding"/>
    <property type="evidence" value="ECO:0007669"/>
    <property type="project" value="UniProtKB-KW"/>
</dbReference>
<feature type="binding site" evidence="6">
    <location>
        <position position="323"/>
    </location>
    <ligand>
        <name>substrate</name>
    </ligand>
</feature>
<organism evidence="9 10">
    <name type="scientific">Pseudoalteromonas lipolytica</name>
    <dbReference type="NCBI Taxonomy" id="570156"/>
    <lineage>
        <taxon>Bacteria</taxon>
        <taxon>Pseudomonadati</taxon>
        <taxon>Pseudomonadota</taxon>
        <taxon>Gammaproteobacteria</taxon>
        <taxon>Alteromonadales</taxon>
        <taxon>Pseudoalteromonadaceae</taxon>
        <taxon>Pseudoalteromonas</taxon>
    </lineage>
</organism>
<protein>
    <submittedName>
        <fullName evidence="9">L-alanine-DL-glutamate epimerase</fullName>
    </submittedName>
</protein>
<dbReference type="EMBL" id="LJTC01000001">
    <property type="protein sequence ID" value="KPM85502.1"/>
    <property type="molecule type" value="Genomic_DNA"/>
</dbReference>
<evidence type="ECO:0000256" key="1">
    <source>
        <dbReference type="ARBA" id="ARBA00008031"/>
    </source>
</evidence>
<dbReference type="SUPFAM" id="SSF54826">
    <property type="entry name" value="Enolase N-terminal domain-like"/>
    <property type="match status" value="1"/>
</dbReference>
<comment type="caution">
    <text evidence="9">The sequence shown here is derived from an EMBL/GenBank/DDBJ whole genome shotgun (WGS) entry which is preliminary data.</text>
</comment>
<dbReference type="Gene3D" id="3.30.390.10">
    <property type="entry name" value="Enolase-like, N-terminal domain"/>
    <property type="match status" value="1"/>
</dbReference>
<keyword evidence="3 7" id="KW-0460">Magnesium</keyword>
<feature type="active site" description="Proton acceptor; specific for (S)-substrate epimerization" evidence="5">
    <location>
        <position position="267"/>
    </location>
</feature>
<feature type="binding site" evidence="6">
    <location>
        <position position="24"/>
    </location>
    <ligand>
        <name>substrate</name>
    </ligand>
</feature>
<dbReference type="PANTHER" id="PTHR48073">
    <property type="entry name" value="O-SUCCINYLBENZOATE SYNTHASE-RELATED"/>
    <property type="match status" value="1"/>
</dbReference>
<evidence type="ECO:0000256" key="4">
    <source>
        <dbReference type="ARBA" id="ARBA00023235"/>
    </source>
</evidence>
<dbReference type="FunFam" id="3.30.390.10:FF:000009">
    <property type="entry name" value="Hydrophobic dipeptide epimerase"/>
    <property type="match status" value="1"/>
</dbReference>
<evidence type="ECO:0000256" key="3">
    <source>
        <dbReference type="ARBA" id="ARBA00022842"/>
    </source>
</evidence>
<keyword evidence="4" id="KW-0413">Isomerase</keyword>
<dbReference type="AlphaFoldDB" id="A0A0P7DVF4"/>
<feature type="binding site" evidence="6">
    <location>
        <position position="160"/>
    </location>
    <ligand>
        <name>substrate</name>
    </ligand>
</feature>
<dbReference type="Gene3D" id="3.20.20.120">
    <property type="entry name" value="Enolase-like C-terminal domain"/>
    <property type="match status" value="1"/>
</dbReference>
<evidence type="ECO:0000256" key="7">
    <source>
        <dbReference type="PIRSR" id="PIRSR634603-3"/>
    </source>
</evidence>
<comment type="cofactor">
    <cofactor evidence="7">
        <name>Mg(2+)</name>
        <dbReference type="ChEBI" id="CHEBI:18420"/>
    </cofactor>
    <text evidence="7">Binds 1 Mg(2+) ion per subunit.</text>
</comment>
<reference evidence="9 10" key="1">
    <citation type="submission" date="2015-09" db="EMBL/GenBank/DDBJ databases">
        <title>Draft Genome Sequence of Pseudoalteromonas lipolytica UCD-48B.</title>
        <authorList>
            <person name="Krusor M."/>
            <person name="Coil D.A."/>
            <person name="Lang J.M."/>
            <person name="Eisen J.A."/>
            <person name="Alexiev A."/>
        </authorList>
    </citation>
    <scope>NUCLEOTIDE SEQUENCE [LARGE SCALE GENOMIC DNA]</scope>
    <source>
        <strain evidence="9 10">UCD-48B</strain>
    </source>
</reference>
<evidence type="ECO:0000256" key="5">
    <source>
        <dbReference type="PIRSR" id="PIRSR634603-1"/>
    </source>
</evidence>
<name>A0A0P7DVF4_9GAMM</name>
<dbReference type="Pfam" id="PF13378">
    <property type="entry name" value="MR_MLE_C"/>
    <property type="match status" value="1"/>
</dbReference>
<dbReference type="OrthoDB" id="9796450at2"/>
<dbReference type="Pfam" id="PF02746">
    <property type="entry name" value="MR_MLE_N"/>
    <property type="match status" value="1"/>
</dbReference>
<accession>A0A0P7DVF4</accession>
<dbReference type="PATRIC" id="fig|570156.3.peg.312"/>
<feature type="binding site" evidence="7">
    <location>
        <position position="190"/>
    </location>
    <ligand>
        <name>Mg(2+)</name>
        <dbReference type="ChEBI" id="CHEBI:18420"/>
    </ligand>
</feature>
<dbReference type="RefSeq" id="WP_054551256.1">
    <property type="nucleotide sequence ID" value="NZ_LJTC01000001.1"/>
</dbReference>
<gene>
    <name evidence="9" type="ORF">AOG27_01580</name>
</gene>
<dbReference type="SMART" id="SM00922">
    <property type="entry name" value="MR_MLE"/>
    <property type="match status" value="1"/>
</dbReference>
<dbReference type="PANTHER" id="PTHR48073:SF2">
    <property type="entry name" value="O-SUCCINYLBENZOATE SYNTHASE"/>
    <property type="match status" value="1"/>
</dbReference>
<sequence>MKIKAVRFAKLKVPLVTPFKTALREVSFIEDLVVLIDTECGQIGYGSAASTPVITGDTHQGMIAVIQQFIAPKLVGQEIENINQLTHIIQSTVVGNSSAKAALELAVYDLWGKLYQAPLYKLLGGGKSALKTDITISVDNIDKMLSDCQRAIEQGFDVLKIKIGNNLNQDIERVKAIHAGFAAKTQLRLDVNQGWNAKQTVFALQQLEQAGVVLELVEQPVKSSDIQGLKYITERVNTPIMADESAFSPKQVIQLLELGAVDIINIKLMKTGGLSRAIEIANITAQYQAECMIGCMLEGSIAVAGAAHLASAKAQQISKIDLDGPALGQYDPVQGGVEFSGPQIRLSDAPGLGIESITGLELITNGVWPA</sequence>
<evidence type="ECO:0000256" key="6">
    <source>
        <dbReference type="PIRSR" id="PIRSR634603-2"/>
    </source>
</evidence>
<evidence type="ECO:0000313" key="10">
    <source>
        <dbReference type="Proteomes" id="UP000050378"/>
    </source>
</evidence>
<dbReference type="InterPro" id="IPR029065">
    <property type="entry name" value="Enolase_C-like"/>
</dbReference>
<feature type="binding site" evidence="6">
    <location>
        <position position="295"/>
    </location>
    <ligand>
        <name>substrate</name>
    </ligand>
</feature>
<dbReference type="GO" id="GO:0016855">
    <property type="term" value="F:racemase and epimerase activity, acting on amino acids and derivatives"/>
    <property type="evidence" value="ECO:0007669"/>
    <property type="project" value="InterPro"/>
</dbReference>
<feature type="active site" description="Proton acceptor; specific for (R)-substrate epimerization" evidence="5">
    <location>
        <position position="162"/>
    </location>
</feature>
<dbReference type="InterPro" id="IPR036849">
    <property type="entry name" value="Enolase-like_C_sf"/>
</dbReference>
<feature type="binding site" evidence="6">
    <location>
        <position position="297"/>
    </location>
    <ligand>
        <name>substrate</name>
    </ligand>
</feature>
<dbReference type="Proteomes" id="UP000050378">
    <property type="component" value="Unassembled WGS sequence"/>
</dbReference>
<proteinExistence type="inferred from homology"/>
<feature type="binding site" evidence="7">
    <location>
        <position position="218"/>
    </location>
    <ligand>
        <name>Mg(2+)</name>
        <dbReference type="ChEBI" id="CHEBI:18420"/>
    </ligand>
</feature>
<evidence type="ECO:0000259" key="8">
    <source>
        <dbReference type="SMART" id="SM00922"/>
    </source>
</evidence>
<feature type="binding site" evidence="6">
    <location>
        <position position="321"/>
    </location>
    <ligand>
        <name>substrate</name>
    </ligand>
</feature>
<comment type="similarity">
    <text evidence="1">Belongs to the mandelate racemase/muconate lactonizing enzyme family.</text>
</comment>
<dbReference type="STRING" id="570156.AOG27_01580"/>
<dbReference type="SFLD" id="SFLDG00180">
    <property type="entry name" value="muconate_cycloisomerase"/>
    <property type="match status" value="1"/>
</dbReference>
<dbReference type="CDD" id="cd03319">
    <property type="entry name" value="L-Ala-DL-Glu_epimerase"/>
    <property type="match status" value="1"/>
</dbReference>
<dbReference type="SFLD" id="SFLDF00009">
    <property type="entry name" value="o-succinylbenzoate_synthase"/>
    <property type="match status" value="1"/>
</dbReference>
<feature type="binding site" evidence="6">
    <location>
        <position position="135"/>
    </location>
    <ligand>
        <name>substrate</name>
    </ligand>
</feature>